<proteinExistence type="predicted"/>
<sequence length="30" mass="3464">MSTQNRPSGPNYISRYFNHTCGTSQFNELL</sequence>
<evidence type="ECO:0000313" key="1">
    <source>
        <dbReference type="EnsemblMetazoa" id="tetur05g05500.1"/>
    </source>
</evidence>
<accession>T1K597</accession>
<dbReference type="HOGENOM" id="CLU_3406774_0_0_1"/>
<dbReference type="EnsemblMetazoa" id="tetur05g05500.1">
    <property type="protein sequence ID" value="tetur05g05500.1"/>
    <property type="gene ID" value="tetur05g05500"/>
</dbReference>
<keyword evidence="2" id="KW-1185">Reference proteome</keyword>
<protein>
    <submittedName>
        <fullName evidence="1">Uncharacterized protein</fullName>
    </submittedName>
</protein>
<dbReference type="AlphaFoldDB" id="T1K597"/>
<name>T1K597_TETUR</name>
<reference evidence="2" key="1">
    <citation type="submission" date="2011-08" db="EMBL/GenBank/DDBJ databases">
        <authorList>
            <person name="Rombauts S."/>
        </authorList>
    </citation>
    <scope>NUCLEOTIDE SEQUENCE</scope>
    <source>
        <strain evidence="2">London</strain>
    </source>
</reference>
<organism evidence="1 2">
    <name type="scientific">Tetranychus urticae</name>
    <name type="common">Two-spotted spider mite</name>
    <dbReference type="NCBI Taxonomy" id="32264"/>
    <lineage>
        <taxon>Eukaryota</taxon>
        <taxon>Metazoa</taxon>
        <taxon>Ecdysozoa</taxon>
        <taxon>Arthropoda</taxon>
        <taxon>Chelicerata</taxon>
        <taxon>Arachnida</taxon>
        <taxon>Acari</taxon>
        <taxon>Acariformes</taxon>
        <taxon>Trombidiformes</taxon>
        <taxon>Prostigmata</taxon>
        <taxon>Eleutherengona</taxon>
        <taxon>Raphignathae</taxon>
        <taxon>Tetranychoidea</taxon>
        <taxon>Tetranychidae</taxon>
        <taxon>Tetranychus</taxon>
    </lineage>
</organism>
<dbReference type="Proteomes" id="UP000015104">
    <property type="component" value="Unassembled WGS sequence"/>
</dbReference>
<reference evidence="1" key="2">
    <citation type="submission" date="2015-06" db="UniProtKB">
        <authorList>
            <consortium name="EnsemblMetazoa"/>
        </authorList>
    </citation>
    <scope>IDENTIFICATION</scope>
</reference>
<dbReference type="EMBL" id="CAEY01001585">
    <property type="status" value="NOT_ANNOTATED_CDS"/>
    <property type="molecule type" value="Genomic_DNA"/>
</dbReference>
<evidence type="ECO:0000313" key="2">
    <source>
        <dbReference type="Proteomes" id="UP000015104"/>
    </source>
</evidence>